<evidence type="ECO:0000259" key="3">
    <source>
        <dbReference type="Pfam" id="PF00892"/>
    </source>
</evidence>
<evidence type="ECO:0000313" key="5">
    <source>
        <dbReference type="Proteomes" id="UP000249354"/>
    </source>
</evidence>
<dbReference type="SUPFAM" id="SSF103481">
    <property type="entry name" value="Multidrug resistance efflux transporter EmrE"/>
    <property type="match status" value="1"/>
</dbReference>
<evidence type="ECO:0000313" key="4">
    <source>
        <dbReference type="EMBL" id="PZO17676.1"/>
    </source>
</evidence>
<comment type="similarity">
    <text evidence="1">Belongs to the EamA transporter family.</text>
</comment>
<dbReference type="AlphaFoldDB" id="A0A2W4U8U3"/>
<feature type="transmembrane region" description="Helical" evidence="2">
    <location>
        <begin position="92"/>
        <end position="109"/>
    </location>
</feature>
<feature type="transmembrane region" description="Helical" evidence="2">
    <location>
        <begin position="36"/>
        <end position="57"/>
    </location>
</feature>
<keyword evidence="2" id="KW-0812">Transmembrane</keyword>
<evidence type="ECO:0000256" key="2">
    <source>
        <dbReference type="SAM" id="Phobius"/>
    </source>
</evidence>
<dbReference type="InterPro" id="IPR037185">
    <property type="entry name" value="EmrE-like"/>
</dbReference>
<comment type="caution">
    <text evidence="4">The sequence shown here is derived from an EMBL/GenBank/DDBJ whole genome shotgun (WGS) entry which is preliminary data.</text>
</comment>
<dbReference type="InterPro" id="IPR000620">
    <property type="entry name" value="EamA_dom"/>
</dbReference>
<dbReference type="EMBL" id="QBMC01000064">
    <property type="protein sequence ID" value="PZO17676.1"/>
    <property type="molecule type" value="Genomic_DNA"/>
</dbReference>
<dbReference type="Pfam" id="PF00892">
    <property type="entry name" value="EamA"/>
    <property type="match status" value="1"/>
</dbReference>
<sequence>MGHRRHLHSLASWLVSLRHRRRSLFRRDYRAAARRSIIQISPRAVLSTAMSTLLYTIAAQRVPVLLAAALLLTEPMFAVGCASVVLKEIPSLWFGIGSLFVLSGLLAIARGSESAA</sequence>
<organism evidence="4 5">
    <name type="scientific">Leptolyngbya foveolarum</name>
    <dbReference type="NCBI Taxonomy" id="47253"/>
    <lineage>
        <taxon>Bacteria</taxon>
        <taxon>Bacillati</taxon>
        <taxon>Cyanobacteriota</taxon>
        <taxon>Cyanophyceae</taxon>
        <taxon>Leptolyngbyales</taxon>
        <taxon>Leptolyngbyaceae</taxon>
        <taxon>Leptolyngbya group</taxon>
        <taxon>Leptolyngbya</taxon>
    </lineage>
</organism>
<dbReference type="GO" id="GO:0016020">
    <property type="term" value="C:membrane"/>
    <property type="evidence" value="ECO:0007669"/>
    <property type="project" value="InterPro"/>
</dbReference>
<dbReference type="Proteomes" id="UP000249354">
    <property type="component" value="Unassembled WGS sequence"/>
</dbReference>
<accession>A0A2W4U8U3</accession>
<keyword evidence="2" id="KW-1133">Transmembrane helix</keyword>
<gene>
    <name evidence="4" type="ORF">DCF25_10780</name>
</gene>
<reference evidence="5" key="1">
    <citation type="submission" date="2018-04" db="EMBL/GenBank/DDBJ databases">
        <authorList>
            <person name="Cornet L."/>
        </authorList>
    </citation>
    <scope>NUCLEOTIDE SEQUENCE [LARGE SCALE GENOMIC DNA]</scope>
</reference>
<name>A0A2W4U8U3_9CYAN</name>
<reference evidence="4 5" key="2">
    <citation type="submission" date="2018-06" db="EMBL/GenBank/DDBJ databases">
        <title>Metagenomic assembly of (sub)arctic Cyanobacteria and their associated microbiome from non-axenic cultures.</title>
        <authorList>
            <person name="Baurain D."/>
        </authorList>
    </citation>
    <scope>NUCLEOTIDE SEQUENCE [LARGE SCALE GENOMIC DNA]</scope>
    <source>
        <strain evidence="4">ULC129bin1</strain>
    </source>
</reference>
<feature type="transmembrane region" description="Helical" evidence="2">
    <location>
        <begin position="64"/>
        <end position="86"/>
    </location>
</feature>
<evidence type="ECO:0000256" key="1">
    <source>
        <dbReference type="ARBA" id="ARBA00007362"/>
    </source>
</evidence>
<protein>
    <recommendedName>
        <fullName evidence="3">EamA domain-containing protein</fullName>
    </recommendedName>
</protein>
<proteinExistence type="inferred from homology"/>
<feature type="domain" description="EamA" evidence="3">
    <location>
        <begin position="33"/>
        <end position="108"/>
    </location>
</feature>
<keyword evidence="2" id="KW-0472">Membrane</keyword>